<sequence length="58" mass="6576">MRSPRFEEEGIFNPVTGRSFLDCILSQGGSDEPMTLFKNFRGRAPQLDAMLRHYGIKG</sequence>
<dbReference type="GO" id="GO:0004180">
    <property type="term" value="F:carboxypeptidase activity"/>
    <property type="evidence" value="ECO:0007669"/>
    <property type="project" value="TreeGrafter"/>
</dbReference>
<keyword evidence="6 7" id="KW-0482">Metalloprotease</keyword>
<dbReference type="Proteomes" id="UP000373449">
    <property type="component" value="Unassembled WGS sequence"/>
</dbReference>
<evidence type="ECO:0000256" key="5">
    <source>
        <dbReference type="ARBA" id="ARBA00022833"/>
    </source>
</evidence>
<proteinExistence type="inferred from homology"/>
<comment type="similarity">
    <text evidence="1 7">Belongs to the peptidase M3 family.</text>
</comment>
<dbReference type="GO" id="GO:0046872">
    <property type="term" value="F:metal ion binding"/>
    <property type="evidence" value="ECO:0007669"/>
    <property type="project" value="UniProtKB-UniRule"/>
</dbReference>
<evidence type="ECO:0000313" key="10">
    <source>
        <dbReference type="Proteomes" id="UP000373449"/>
    </source>
</evidence>
<evidence type="ECO:0000256" key="1">
    <source>
        <dbReference type="ARBA" id="ARBA00006040"/>
    </source>
</evidence>
<dbReference type="PANTHER" id="PTHR43660">
    <property type="entry name" value="DIPEPTIDYL CARBOXYPEPTIDASE"/>
    <property type="match status" value="1"/>
</dbReference>
<dbReference type="GO" id="GO:0004222">
    <property type="term" value="F:metalloendopeptidase activity"/>
    <property type="evidence" value="ECO:0007669"/>
    <property type="project" value="UniProtKB-EC"/>
</dbReference>
<dbReference type="InterPro" id="IPR045090">
    <property type="entry name" value="Pept_M3A_M3B"/>
</dbReference>
<keyword evidence="5 7" id="KW-0862">Zinc</keyword>
<accession>A0A484ZE39</accession>
<organism evidence="9 10">
    <name type="scientific">Budvicia aquatica</name>
    <dbReference type="NCBI Taxonomy" id="82979"/>
    <lineage>
        <taxon>Bacteria</taxon>
        <taxon>Pseudomonadati</taxon>
        <taxon>Pseudomonadota</taxon>
        <taxon>Gammaproteobacteria</taxon>
        <taxon>Enterobacterales</taxon>
        <taxon>Budviciaceae</taxon>
        <taxon>Budvicia</taxon>
    </lineage>
</organism>
<dbReference type="EMBL" id="CAADJA010000002">
    <property type="protein sequence ID" value="VFS45773.1"/>
    <property type="molecule type" value="Genomic_DNA"/>
</dbReference>
<keyword evidence="4 7" id="KW-0378">Hydrolase</keyword>
<evidence type="ECO:0000256" key="4">
    <source>
        <dbReference type="ARBA" id="ARBA00022801"/>
    </source>
</evidence>
<evidence type="ECO:0000256" key="2">
    <source>
        <dbReference type="ARBA" id="ARBA00022670"/>
    </source>
</evidence>
<dbReference type="InterPro" id="IPR024077">
    <property type="entry name" value="Neurolysin/TOP_dom2"/>
</dbReference>
<dbReference type="GO" id="GO:0005829">
    <property type="term" value="C:cytosol"/>
    <property type="evidence" value="ECO:0007669"/>
    <property type="project" value="TreeGrafter"/>
</dbReference>
<gene>
    <name evidence="9" type="primary">prlC_1</name>
    <name evidence="9" type="ORF">NCTC12282_00657</name>
</gene>
<dbReference type="EC" id="3.4.24.70" evidence="9"/>
<evidence type="ECO:0000256" key="6">
    <source>
        <dbReference type="ARBA" id="ARBA00023049"/>
    </source>
</evidence>
<evidence type="ECO:0000256" key="3">
    <source>
        <dbReference type="ARBA" id="ARBA00022723"/>
    </source>
</evidence>
<dbReference type="PANTHER" id="PTHR43660:SF1">
    <property type="entry name" value="DIPEPTIDYL CARBOXYPEPTIDASE"/>
    <property type="match status" value="1"/>
</dbReference>
<keyword evidence="2 7" id="KW-0645">Protease</keyword>
<keyword evidence="3 7" id="KW-0479">Metal-binding</keyword>
<comment type="cofactor">
    <cofactor evidence="7">
        <name>Zn(2+)</name>
        <dbReference type="ChEBI" id="CHEBI:29105"/>
    </cofactor>
    <text evidence="7">Binds 1 zinc ion.</text>
</comment>
<name>A0A484ZE39_9GAMM</name>
<evidence type="ECO:0000313" key="9">
    <source>
        <dbReference type="EMBL" id="VFS45773.1"/>
    </source>
</evidence>
<feature type="domain" description="Peptidase M3A/M3B catalytic" evidence="8">
    <location>
        <begin position="5"/>
        <end position="55"/>
    </location>
</feature>
<dbReference type="Gene3D" id="1.10.1370.10">
    <property type="entry name" value="Neurolysin, domain 3"/>
    <property type="match status" value="1"/>
</dbReference>
<evidence type="ECO:0000259" key="8">
    <source>
        <dbReference type="Pfam" id="PF01432"/>
    </source>
</evidence>
<dbReference type="Pfam" id="PF01432">
    <property type="entry name" value="Peptidase_M3"/>
    <property type="match status" value="1"/>
</dbReference>
<dbReference type="SUPFAM" id="SSF55486">
    <property type="entry name" value="Metalloproteases ('zincins'), catalytic domain"/>
    <property type="match status" value="1"/>
</dbReference>
<evidence type="ECO:0000256" key="7">
    <source>
        <dbReference type="RuleBase" id="RU003435"/>
    </source>
</evidence>
<dbReference type="GO" id="GO:0006508">
    <property type="term" value="P:proteolysis"/>
    <property type="evidence" value="ECO:0007669"/>
    <property type="project" value="UniProtKB-KW"/>
</dbReference>
<dbReference type="InterPro" id="IPR001567">
    <property type="entry name" value="Pept_M3A_M3B_dom"/>
</dbReference>
<dbReference type="AlphaFoldDB" id="A0A484ZE39"/>
<reference evidence="9 10" key="1">
    <citation type="submission" date="2019-03" db="EMBL/GenBank/DDBJ databases">
        <authorList>
            <consortium name="Pathogen Informatics"/>
        </authorList>
    </citation>
    <scope>NUCLEOTIDE SEQUENCE [LARGE SCALE GENOMIC DNA]</scope>
    <source>
        <strain evidence="9 10">NCTC12282</strain>
    </source>
</reference>
<protein>
    <submittedName>
        <fullName evidence="9">Oligopeptidase A</fullName>
        <ecNumber evidence="9">3.4.24.70</ecNumber>
    </submittedName>
</protein>